<dbReference type="PANTHER" id="PTHR43677">
    <property type="entry name" value="SHORT-CHAIN DEHYDROGENASE/REDUCTASE"/>
    <property type="match status" value="1"/>
</dbReference>
<dbReference type="Proteomes" id="UP000694857">
    <property type="component" value="Chromosome 1"/>
</dbReference>
<gene>
    <name evidence="6" type="primary">LOC118906863</name>
</gene>
<proteinExistence type="inferred from homology"/>
<dbReference type="PROSITE" id="PS51257">
    <property type="entry name" value="PROKAR_LIPOPROTEIN"/>
    <property type="match status" value="1"/>
</dbReference>
<dbReference type="SMART" id="SM00829">
    <property type="entry name" value="PKS_ER"/>
    <property type="match status" value="1"/>
</dbReference>
<evidence type="ECO:0000313" key="6">
    <source>
        <dbReference type="RefSeq" id="XP_036730642.1"/>
    </source>
</evidence>
<dbReference type="RefSeq" id="XP_036730642.1">
    <property type="nucleotide sequence ID" value="XM_036874747.1"/>
</dbReference>
<dbReference type="Gene3D" id="3.90.180.10">
    <property type="entry name" value="Medium-chain alcohol dehydrogenases, catalytic domain"/>
    <property type="match status" value="2"/>
</dbReference>
<dbReference type="PANTHER" id="PTHR43677:SF4">
    <property type="entry name" value="QUINONE OXIDOREDUCTASE-LIKE PROTEIN 2"/>
    <property type="match status" value="1"/>
</dbReference>
<dbReference type="CDD" id="cd08241">
    <property type="entry name" value="QOR1"/>
    <property type="match status" value="1"/>
</dbReference>
<dbReference type="InterPro" id="IPR013149">
    <property type="entry name" value="ADH-like_C"/>
</dbReference>
<keyword evidence="3" id="KW-1133">Transmembrane helix</keyword>
<reference evidence="6" key="1">
    <citation type="submission" date="2025-08" db="UniProtKB">
        <authorList>
            <consortium name="RefSeq"/>
        </authorList>
    </citation>
    <scope>IDENTIFICATION</scope>
    <source>
        <tissue evidence="6">Epidermis and Blubber</tissue>
    </source>
</reference>
<dbReference type="OrthoDB" id="3509362at2759"/>
<dbReference type="GeneID" id="118906863"/>
<evidence type="ECO:0000313" key="5">
    <source>
        <dbReference type="Proteomes" id="UP000694857"/>
    </source>
</evidence>
<dbReference type="GO" id="GO:0005739">
    <property type="term" value="C:mitochondrion"/>
    <property type="evidence" value="ECO:0007669"/>
    <property type="project" value="TreeGrafter"/>
</dbReference>
<evidence type="ECO:0000256" key="1">
    <source>
        <dbReference type="ARBA" id="ARBA00010371"/>
    </source>
</evidence>
<sequence length="448" mass="47900">MPTKVNLRGSVSIYSSSSIPAPNPTVGSSCRGPRGTRGPGRPGEARHPRGWDWPLARSRPLPPAWVGSRVSGGRGGAGGVLLFRPRSDLPLWRQLRGAQASAAAWGRCLPRAWLCRAGQGCGRHYRAALCAELKQPLTIEEAVSRHLRPHEVRVDVHFCGVNFADILACRDQYQERPQLPFTPGMEFSGTVLETGTDVSTVEEGDGVIGVSGFNGMAEECIIDHKALWQIPERVPLREAAALPVSYGTATLALERRARTQPGETVLVTAAAGATGLAVIEVAANVLQAKLDPLGFRIPGNVDHVASEYGGASVMLQPCKLAMQRGAQSIVSYGQGSLKEAVGKLVGSGGVNVVIDTVEGDIFLEALRSLAWEGRIVVVGFAGGTIASVLANLLLLKNISAMGLYWGRYQDQNFPLFSRGLSSAIQYCQEGCIQPYIGAVFKLEEVRRS</sequence>
<dbReference type="InterPro" id="IPR036291">
    <property type="entry name" value="NAD(P)-bd_dom_sf"/>
</dbReference>
<dbReference type="InterPro" id="IPR011032">
    <property type="entry name" value="GroES-like_sf"/>
</dbReference>
<feature type="domain" description="Enoyl reductase (ER)" evidence="4">
    <location>
        <begin position="132"/>
        <end position="446"/>
    </location>
</feature>
<feature type="region of interest" description="Disordered" evidence="2">
    <location>
        <begin position="16"/>
        <end position="53"/>
    </location>
</feature>
<dbReference type="GO" id="GO:0016491">
    <property type="term" value="F:oxidoreductase activity"/>
    <property type="evidence" value="ECO:0007669"/>
    <property type="project" value="InterPro"/>
</dbReference>
<keyword evidence="3" id="KW-0812">Transmembrane</keyword>
<dbReference type="Pfam" id="PF08240">
    <property type="entry name" value="ADH_N"/>
    <property type="match status" value="1"/>
</dbReference>
<dbReference type="InterPro" id="IPR051397">
    <property type="entry name" value="Zn-ADH-like_protein"/>
</dbReference>
<name>A0A8B8Z728_BALMU</name>
<evidence type="ECO:0000256" key="2">
    <source>
        <dbReference type="SAM" id="MobiDB-lite"/>
    </source>
</evidence>
<dbReference type="InterPro" id="IPR013154">
    <property type="entry name" value="ADH-like_N"/>
</dbReference>
<keyword evidence="3" id="KW-0472">Membrane</keyword>
<evidence type="ECO:0000259" key="4">
    <source>
        <dbReference type="SMART" id="SM00829"/>
    </source>
</evidence>
<dbReference type="InterPro" id="IPR020843">
    <property type="entry name" value="ER"/>
</dbReference>
<protein>
    <submittedName>
        <fullName evidence="6">Quinone oxidoreductase-like protein 2</fullName>
    </submittedName>
</protein>
<dbReference type="SUPFAM" id="SSF50129">
    <property type="entry name" value="GroES-like"/>
    <property type="match status" value="1"/>
</dbReference>
<dbReference type="KEGG" id="bmus:118906863"/>
<evidence type="ECO:0000256" key="3">
    <source>
        <dbReference type="SAM" id="Phobius"/>
    </source>
</evidence>
<feature type="transmembrane region" description="Helical" evidence="3">
    <location>
        <begin position="375"/>
        <end position="395"/>
    </location>
</feature>
<dbReference type="AlphaFoldDB" id="A0A8B8Z728"/>
<comment type="similarity">
    <text evidence="1">Belongs to the zinc-containing alcohol dehydrogenase family. Quinone oxidoreductase subfamily.</text>
</comment>
<dbReference type="SUPFAM" id="SSF51735">
    <property type="entry name" value="NAD(P)-binding Rossmann-fold domains"/>
    <property type="match status" value="1"/>
</dbReference>
<organism evidence="5 6">
    <name type="scientific">Balaenoptera musculus</name>
    <name type="common">Blue whale</name>
    <dbReference type="NCBI Taxonomy" id="9771"/>
    <lineage>
        <taxon>Eukaryota</taxon>
        <taxon>Metazoa</taxon>
        <taxon>Chordata</taxon>
        <taxon>Craniata</taxon>
        <taxon>Vertebrata</taxon>
        <taxon>Euteleostomi</taxon>
        <taxon>Mammalia</taxon>
        <taxon>Eutheria</taxon>
        <taxon>Laurasiatheria</taxon>
        <taxon>Artiodactyla</taxon>
        <taxon>Whippomorpha</taxon>
        <taxon>Cetacea</taxon>
        <taxon>Mysticeti</taxon>
        <taxon>Balaenopteridae</taxon>
        <taxon>Balaenoptera</taxon>
    </lineage>
</organism>
<dbReference type="Gene3D" id="3.40.50.720">
    <property type="entry name" value="NAD(P)-binding Rossmann-like Domain"/>
    <property type="match status" value="2"/>
</dbReference>
<dbReference type="Pfam" id="PF00107">
    <property type="entry name" value="ADH_zinc_N"/>
    <property type="match status" value="1"/>
</dbReference>
<accession>A0A8B8Z728</accession>
<keyword evidence="5" id="KW-1185">Reference proteome</keyword>